<evidence type="ECO:0000259" key="6">
    <source>
        <dbReference type="Pfam" id="PF00441"/>
    </source>
</evidence>
<name>A0A7K3VYD2_9ACTN</name>
<dbReference type="AlphaFoldDB" id="A0A7K3VYD2"/>
<dbReference type="PANTHER" id="PTHR43292">
    <property type="entry name" value="ACYL-COA DEHYDROGENASE"/>
    <property type="match status" value="1"/>
</dbReference>
<keyword evidence="4" id="KW-0274">FAD</keyword>
<dbReference type="Gene3D" id="1.10.540.10">
    <property type="entry name" value="Acyl-CoA dehydrogenase/oxidase, N-terminal domain"/>
    <property type="match status" value="1"/>
</dbReference>
<organism evidence="9 10">
    <name type="scientific">Geodermatophilus sabuli</name>
    <dbReference type="NCBI Taxonomy" id="1564158"/>
    <lineage>
        <taxon>Bacteria</taxon>
        <taxon>Bacillati</taxon>
        <taxon>Actinomycetota</taxon>
        <taxon>Actinomycetes</taxon>
        <taxon>Geodermatophilales</taxon>
        <taxon>Geodermatophilaceae</taxon>
        <taxon>Geodermatophilus</taxon>
    </lineage>
</organism>
<evidence type="ECO:0000256" key="4">
    <source>
        <dbReference type="ARBA" id="ARBA00022827"/>
    </source>
</evidence>
<feature type="domain" description="Acyl-CoA dehydrogenase/oxidase C-terminal" evidence="6">
    <location>
        <begin position="546"/>
        <end position="698"/>
    </location>
</feature>
<dbReference type="Proteomes" id="UP000470246">
    <property type="component" value="Unassembled WGS sequence"/>
</dbReference>
<evidence type="ECO:0000313" key="10">
    <source>
        <dbReference type="Proteomes" id="UP000470246"/>
    </source>
</evidence>
<evidence type="ECO:0000259" key="7">
    <source>
        <dbReference type="Pfam" id="PF02770"/>
    </source>
</evidence>
<dbReference type="SUPFAM" id="SSF56645">
    <property type="entry name" value="Acyl-CoA dehydrogenase NM domain-like"/>
    <property type="match status" value="1"/>
</dbReference>
<dbReference type="SUPFAM" id="SSF47203">
    <property type="entry name" value="Acyl-CoA dehydrogenase C-terminal domain-like"/>
    <property type="match status" value="2"/>
</dbReference>
<evidence type="ECO:0000259" key="8">
    <source>
        <dbReference type="Pfam" id="PF02771"/>
    </source>
</evidence>
<comment type="cofactor">
    <cofactor evidence="1">
        <name>FAD</name>
        <dbReference type="ChEBI" id="CHEBI:57692"/>
    </cofactor>
</comment>
<dbReference type="Pfam" id="PF02771">
    <property type="entry name" value="Acyl-CoA_dh_N"/>
    <property type="match status" value="1"/>
</dbReference>
<feature type="domain" description="Acyl-CoA dehydrogenase/oxidase C-terminal" evidence="6">
    <location>
        <begin position="183"/>
        <end position="299"/>
    </location>
</feature>
<sequence>MTALAPEELADLRSTVAGALRAAWDAPQAAGRDGAGEGALTAVWDVAVRQGWTEFGGADALDALVAVTTELGRLACPLPLADGYVAARLLGEDVAEEVAEGRVRPVVAPAGSGGTVRFVDGAGAATHVLRLPDGAGDVVLAPVAAYRPTPGTPAPAWSDVDLGTEGVLTHPVTAAEAEAARAVVRLALAARAMGAAARSAELALEHATLRHQFGRPIGSFQAVSHRCVDGAIDVGAGTALTDEAVRLATAGDPAWVLAAELAVAHAADAAPRVQFGAHHTLAAIGYFEEHEAPWLFRRVHGDLARLPLFALAAGEAGDLLVEGNAGLPALDLGETAEAARTELRRFLAERVPEGLTGEDPALLDLLGDAGYLAAGLPPEYGGRGADAAEQVAIGEELTYAGLAREARVAAAMLGPSIAAHGDAEQRARFLPLIARGRMPFYLGYSEPETGSDLAHLRTTARRDGDDWVVTGQKAWGTGAHRAEWIWLAARTDPDARAHAGITVFLFPVGLPGWSLQEHLSLGGEISCSSFFDDVRVPDAARIGEPGSGWQVLTAALAHERIHIASGTARLLRLFDDLLAVLRADPSVAGPRGSAARRTVTELAARLQAARTLVASSTRRALAAGSDSAAAGMAKIVGSELEEDLGEAVLRLLGPAAALADGPNAGAPQTFEASLRLSIMMVVSGGTNDIQRNVVARSLGLPR</sequence>
<dbReference type="InterPro" id="IPR009100">
    <property type="entry name" value="AcylCoA_DH/oxidase_NM_dom_sf"/>
</dbReference>
<evidence type="ECO:0000256" key="5">
    <source>
        <dbReference type="ARBA" id="ARBA00023002"/>
    </source>
</evidence>
<comment type="caution">
    <text evidence="9">The sequence shown here is derived from an EMBL/GenBank/DDBJ whole genome shotgun (WGS) entry which is preliminary data.</text>
</comment>
<dbReference type="InterPro" id="IPR037069">
    <property type="entry name" value="AcylCoA_DH/ox_N_sf"/>
</dbReference>
<dbReference type="InterPro" id="IPR013786">
    <property type="entry name" value="AcylCoA_DH/ox_N"/>
</dbReference>
<feature type="domain" description="Acyl-CoA dehydrogenase/oxidase N-terminal" evidence="8">
    <location>
        <begin position="334"/>
        <end position="436"/>
    </location>
</feature>
<dbReference type="PANTHER" id="PTHR43292:SF3">
    <property type="entry name" value="ACYL-COA DEHYDROGENASE FADE29"/>
    <property type="match status" value="1"/>
</dbReference>
<dbReference type="GO" id="GO:0016627">
    <property type="term" value="F:oxidoreductase activity, acting on the CH-CH group of donors"/>
    <property type="evidence" value="ECO:0007669"/>
    <property type="project" value="InterPro"/>
</dbReference>
<dbReference type="Gene3D" id="2.40.110.10">
    <property type="entry name" value="Butyryl-CoA Dehydrogenase, subunit A, domain 2"/>
    <property type="match status" value="1"/>
</dbReference>
<accession>A0A7K3VYD2</accession>
<dbReference type="Gene3D" id="1.20.140.10">
    <property type="entry name" value="Butyryl-CoA Dehydrogenase, subunit A, domain 3"/>
    <property type="match status" value="2"/>
</dbReference>
<dbReference type="GO" id="GO:0005886">
    <property type="term" value="C:plasma membrane"/>
    <property type="evidence" value="ECO:0007669"/>
    <property type="project" value="TreeGrafter"/>
</dbReference>
<evidence type="ECO:0000256" key="2">
    <source>
        <dbReference type="ARBA" id="ARBA00009347"/>
    </source>
</evidence>
<dbReference type="InterPro" id="IPR036250">
    <property type="entry name" value="AcylCo_DH-like_C"/>
</dbReference>
<evidence type="ECO:0000256" key="1">
    <source>
        <dbReference type="ARBA" id="ARBA00001974"/>
    </source>
</evidence>
<keyword evidence="5" id="KW-0560">Oxidoreductase</keyword>
<gene>
    <name evidence="9" type="ORF">GCU56_04450</name>
</gene>
<comment type="similarity">
    <text evidence="2">Belongs to the acyl-CoA dehydrogenase family.</text>
</comment>
<protein>
    <submittedName>
        <fullName evidence="9">Acyl-CoA dehydrogenase</fullName>
    </submittedName>
</protein>
<reference evidence="9 10" key="1">
    <citation type="submission" date="2020-02" db="EMBL/GenBank/DDBJ databases">
        <title>Geodermatophilus sabuli CPCC 205279 I12A-02694.</title>
        <authorList>
            <person name="Jiang Z."/>
        </authorList>
    </citation>
    <scope>NUCLEOTIDE SEQUENCE [LARGE SCALE GENOMIC DNA]</scope>
    <source>
        <strain evidence="9 10">I12A-02694</strain>
    </source>
</reference>
<keyword evidence="3" id="KW-0285">Flavoprotein</keyword>
<proteinExistence type="inferred from homology"/>
<dbReference type="InterPro" id="IPR046373">
    <property type="entry name" value="Acyl-CoA_Oxase/DH_mid-dom_sf"/>
</dbReference>
<dbReference type="InterPro" id="IPR006091">
    <property type="entry name" value="Acyl-CoA_Oxase/DH_mid-dom"/>
</dbReference>
<evidence type="ECO:0000256" key="3">
    <source>
        <dbReference type="ARBA" id="ARBA00022630"/>
    </source>
</evidence>
<dbReference type="RefSeq" id="WP_163480307.1">
    <property type="nucleotide sequence ID" value="NZ_JAAGWF010000005.1"/>
</dbReference>
<dbReference type="EMBL" id="JAAGWF010000005">
    <property type="protein sequence ID" value="NEK57123.1"/>
    <property type="molecule type" value="Genomic_DNA"/>
</dbReference>
<feature type="domain" description="Acyl-CoA oxidase/dehydrogenase middle" evidence="7">
    <location>
        <begin position="443"/>
        <end position="534"/>
    </location>
</feature>
<keyword evidence="10" id="KW-1185">Reference proteome</keyword>
<dbReference type="InterPro" id="IPR052161">
    <property type="entry name" value="Mycobact_Acyl-CoA_DH"/>
</dbReference>
<dbReference type="GO" id="GO:0050660">
    <property type="term" value="F:flavin adenine dinucleotide binding"/>
    <property type="evidence" value="ECO:0007669"/>
    <property type="project" value="InterPro"/>
</dbReference>
<dbReference type="Pfam" id="PF02770">
    <property type="entry name" value="Acyl-CoA_dh_M"/>
    <property type="match status" value="1"/>
</dbReference>
<evidence type="ECO:0000313" key="9">
    <source>
        <dbReference type="EMBL" id="NEK57123.1"/>
    </source>
</evidence>
<dbReference type="Pfam" id="PF00441">
    <property type="entry name" value="Acyl-CoA_dh_1"/>
    <property type="match status" value="2"/>
</dbReference>
<dbReference type="InterPro" id="IPR009075">
    <property type="entry name" value="AcylCo_DH/oxidase_C"/>
</dbReference>